<evidence type="ECO:0000313" key="3">
    <source>
        <dbReference type="Proteomes" id="UP000242444"/>
    </source>
</evidence>
<dbReference type="PROSITE" id="PS51186">
    <property type="entry name" value="GNAT"/>
    <property type="match status" value="1"/>
</dbReference>
<accession>A0A263D6C8</accession>
<dbReference type="InterPro" id="IPR016181">
    <property type="entry name" value="Acyl_CoA_acyltransferase"/>
</dbReference>
<dbReference type="AlphaFoldDB" id="A0A263D6C8"/>
<dbReference type="RefSeq" id="WP_094862266.1">
    <property type="nucleotide sequence ID" value="NZ_NKYE01000004.1"/>
</dbReference>
<evidence type="ECO:0000259" key="1">
    <source>
        <dbReference type="PROSITE" id="PS51186"/>
    </source>
</evidence>
<feature type="domain" description="N-acetyltransferase" evidence="1">
    <location>
        <begin position="4"/>
        <end position="170"/>
    </location>
</feature>
<dbReference type="InParanoid" id="A0A263D6C8"/>
<sequence>MSELVIRPGTPADQDLVLGFFDEAVAWLTERGRSGQWGTEPFSGNEKRTARVREMAESGGLSIGLLDGVPAGAITLTGTCPAHVEPAPERELYVDLLITSRACTGRGVGAALLEHGREMARERGIGLLRVDCWAGGDGALVRYYESQGFVRSGRFDVCGWIGQVFEQRVS</sequence>
<dbReference type="EMBL" id="NKYE01000004">
    <property type="protein sequence ID" value="OZM73749.1"/>
    <property type="molecule type" value="Genomic_DNA"/>
</dbReference>
<keyword evidence="2" id="KW-0808">Transferase</keyword>
<name>A0A263D6C8_9PSEU</name>
<reference evidence="2 3" key="1">
    <citation type="submission" date="2017-07" db="EMBL/GenBank/DDBJ databases">
        <title>Amycolatopsis antarcticus sp. nov., isolated from the surface of an Antarcticus brown macroalga.</title>
        <authorList>
            <person name="Wang J."/>
            <person name="Leiva S."/>
            <person name="Huang J."/>
            <person name="Huang Y."/>
        </authorList>
    </citation>
    <scope>NUCLEOTIDE SEQUENCE [LARGE SCALE GENOMIC DNA]</scope>
    <source>
        <strain evidence="2 3">AU-G6</strain>
    </source>
</reference>
<protein>
    <submittedName>
        <fullName evidence="2">GNAT family N-acetyltransferase</fullName>
    </submittedName>
</protein>
<gene>
    <name evidence="2" type="ORF">CFN78_09575</name>
</gene>
<dbReference type="GO" id="GO:0016747">
    <property type="term" value="F:acyltransferase activity, transferring groups other than amino-acyl groups"/>
    <property type="evidence" value="ECO:0007669"/>
    <property type="project" value="InterPro"/>
</dbReference>
<dbReference type="InterPro" id="IPR000182">
    <property type="entry name" value="GNAT_dom"/>
</dbReference>
<proteinExistence type="predicted"/>
<dbReference type="CDD" id="cd04301">
    <property type="entry name" value="NAT_SF"/>
    <property type="match status" value="1"/>
</dbReference>
<dbReference type="OrthoDB" id="7011037at2"/>
<organism evidence="2 3">
    <name type="scientific">Amycolatopsis antarctica</name>
    <dbReference type="NCBI Taxonomy" id="1854586"/>
    <lineage>
        <taxon>Bacteria</taxon>
        <taxon>Bacillati</taxon>
        <taxon>Actinomycetota</taxon>
        <taxon>Actinomycetes</taxon>
        <taxon>Pseudonocardiales</taxon>
        <taxon>Pseudonocardiaceae</taxon>
        <taxon>Amycolatopsis</taxon>
    </lineage>
</organism>
<dbReference type="Gene3D" id="3.40.630.30">
    <property type="match status" value="1"/>
</dbReference>
<dbReference type="Proteomes" id="UP000242444">
    <property type="component" value="Unassembled WGS sequence"/>
</dbReference>
<dbReference type="Pfam" id="PF00583">
    <property type="entry name" value="Acetyltransf_1"/>
    <property type="match status" value="1"/>
</dbReference>
<keyword evidence="3" id="KW-1185">Reference proteome</keyword>
<evidence type="ECO:0000313" key="2">
    <source>
        <dbReference type="EMBL" id="OZM73749.1"/>
    </source>
</evidence>
<comment type="caution">
    <text evidence="2">The sequence shown here is derived from an EMBL/GenBank/DDBJ whole genome shotgun (WGS) entry which is preliminary data.</text>
</comment>
<dbReference type="SUPFAM" id="SSF55729">
    <property type="entry name" value="Acyl-CoA N-acyltransferases (Nat)"/>
    <property type="match status" value="1"/>
</dbReference>